<dbReference type="PANTHER" id="PTHR46640:SF1">
    <property type="entry name" value="FUNGAL LIPASE-LIKE DOMAIN-CONTAINING PROTEIN-RELATED"/>
    <property type="match status" value="1"/>
</dbReference>
<dbReference type="OrthoDB" id="426718at2759"/>
<comment type="caution">
    <text evidence="6">The sequence shown here is derived from an EMBL/GenBank/DDBJ whole genome shotgun (WGS) entry which is preliminary data.</text>
</comment>
<organism evidence="6 7">
    <name type="scientific">Trichoderma asperellum</name>
    <name type="common">Filamentous fungus</name>
    <dbReference type="NCBI Taxonomy" id="101201"/>
    <lineage>
        <taxon>Eukaryota</taxon>
        <taxon>Fungi</taxon>
        <taxon>Dikarya</taxon>
        <taxon>Ascomycota</taxon>
        <taxon>Pezizomycotina</taxon>
        <taxon>Sordariomycetes</taxon>
        <taxon>Hypocreomycetidae</taxon>
        <taxon>Hypocreales</taxon>
        <taxon>Hypocreaceae</taxon>
        <taxon>Trichoderma</taxon>
    </lineage>
</organism>
<name>A0A6V8QU22_TRIAP</name>
<dbReference type="InterPro" id="IPR051299">
    <property type="entry name" value="AB_hydrolase_lip/est"/>
</dbReference>
<sequence length="343" mass="36240">MKSLQLLSLAALAAGSPIGSIQEYTRILKARQSDTSFTTTQAELNNFQFYSQYAGASYCNSATPAGQAVTCADNVCPDVAGTVVNSFTASNSGSVTGIGGFVAVDSAHQLIVLSVRGSNNLRNFITDVVFAFTDCSFADGCEVHDGFNDAWNEIADAATAAISQAVAANPGFKIVTTGHSLGGAVATLAAATLRTQGYNIDIYTYGSPRVGNDVFANFVTAQPGGEFRVTHFDDPVPRLPPILFDYRHVSPEYWLSTGSATTIDYTISQIEVCTGIANTDCNAGTSGLDVSAHSYYLEDISGCAPSAFQFKRDDGNSGYNQTVIDRINKWAEEDRALVASGQA</sequence>
<dbReference type="InterPro" id="IPR005592">
    <property type="entry name" value="Mono/diacylglycerol_lipase_N"/>
</dbReference>
<dbReference type="Proteomes" id="UP000517252">
    <property type="component" value="Unassembled WGS sequence"/>
</dbReference>
<dbReference type="PANTHER" id="PTHR46640">
    <property type="entry name" value="TRIACYLGLYCEROL LIPASE, PUTATIVE (AFU_ORTHOLOGUE AFUA_6G06510)-RELATED"/>
    <property type="match status" value="1"/>
</dbReference>
<evidence type="ECO:0000256" key="2">
    <source>
        <dbReference type="ARBA" id="ARBA00022801"/>
    </source>
</evidence>
<dbReference type="Pfam" id="PF01764">
    <property type="entry name" value="Lipase_3"/>
    <property type="match status" value="1"/>
</dbReference>
<keyword evidence="1 3" id="KW-0732">Signal</keyword>
<evidence type="ECO:0000256" key="1">
    <source>
        <dbReference type="ARBA" id="ARBA00022729"/>
    </source>
</evidence>
<proteinExistence type="predicted"/>
<gene>
    <name evidence="6" type="ORF">TASIC1_0005041000</name>
</gene>
<accession>A0A6V8QU22</accession>
<feature type="domain" description="Mono-/di-acylglycerol lipase N-terminal" evidence="5">
    <location>
        <begin position="36"/>
        <end position="80"/>
    </location>
</feature>
<dbReference type="AlphaFoldDB" id="A0A6V8QU22"/>
<evidence type="ECO:0000259" key="5">
    <source>
        <dbReference type="Pfam" id="PF03893"/>
    </source>
</evidence>
<feature type="signal peptide" evidence="3">
    <location>
        <begin position="1"/>
        <end position="15"/>
    </location>
</feature>
<dbReference type="EMBL" id="BLZH01000005">
    <property type="protein sequence ID" value="GFP55552.1"/>
    <property type="molecule type" value="Genomic_DNA"/>
</dbReference>
<keyword evidence="2" id="KW-0378">Hydrolase</keyword>
<evidence type="ECO:0000313" key="6">
    <source>
        <dbReference type="EMBL" id="GFP55552.1"/>
    </source>
</evidence>
<dbReference type="CDD" id="cd00519">
    <property type="entry name" value="Lipase_3"/>
    <property type="match status" value="1"/>
</dbReference>
<evidence type="ECO:0000313" key="7">
    <source>
        <dbReference type="Proteomes" id="UP000517252"/>
    </source>
</evidence>
<evidence type="ECO:0000256" key="3">
    <source>
        <dbReference type="SAM" id="SignalP"/>
    </source>
</evidence>
<reference evidence="6 7" key="1">
    <citation type="submission" date="2020-07" db="EMBL/GenBank/DDBJ databases">
        <title>Trichoderma asperellum IC-1 whole genome shotgun sequence.</title>
        <authorList>
            <person name="Kanamasa S."/>
            <person name="Takahashi H."/>
        </authorList>
    </citation>
    <scope>NUCLEOTIDE SEQUENCE [LARGE SCALE GENOMIC DNA]</scope>
    <source>
        <strain evidence="6 7">IC-1</strain>
    </source>
</reference>
<dbReference type="InterPro" id="IPR029058">
    <property type="entry name" value="AB_hydrolase_fold"/>
</dbReference>
<protein>
    <submittedName>
        <fullName evidence="6">Lipase</fullName>
    </submittedName>
</protein>
<evidence type="ECO:0000259" key="4">
    <source>
        <dbReference type="Pfam" id="PF01764"/>
    </source>
</evidence>
<feature type="domain" description="Fungal lipase-type" evidence="4">
    <location>
        <begin position="112"/>
        <end position="242"/>
    </location>
</feature>
<feature type="chain" id="PRO_5027691265" evidence="3">
    <location>
        <begin position="16"/>
        <end position="343"/>
    </location>
</feature>
<dbReference type="InterPro" id="IPR002921">
    <property type="entry name" value="Fungal_lipase-type"/>
</dbReference>
<dbReference type="GO" id="GO:0016787">
    <property type="term" value="F:hydrolase activity"/>
    <property type="evidence" value="ECO:0007669"/>
    <property type="project" value="UniProtKB-KW"/>
</dbReference>
<dbReference type="Pfam" id="PF03893">
    <property type="entry name" value="Lipase3_N"/>
    <property type="match status" value="1"/>
</dbReference>
<dbReference type="GO" id="GO:0016042">
    <property type="term" value="P:lipid catabolic process"/>
    <property type="evidence" value="ECO:0007669"/>
    <property type="project" value="InterPro"/>
</dbReference>
<dbReference type="SUPFAM" id="SSF53474">
    <property type="entry name" value="alpha/beta-Hydrolases"/>
    <property type="match status" value="1"/>
</dbReference>
<dbReference type="Gene3D" id="3.40.50.1820">
    <property type="entry name" value="alpha/beta hydrolase"/>
    <property type="match status" value="1"/>
</dbReference>